<dbReference type="OrthoDB" id="11939at2157"/>
<dbReference type="EMBL" id="CP007174">
    <property type="protein sequence ID" value="AIF83476.1"/>
    <property type="molecule type" value="Genomic_DNA"/>
</dbReference>
<dbReference type="Pfam" id="PF00096">
    <property type="entry name" value="zf-C2H2"/>
    <property type="match status" value="1"/>
</dbReference>
<dbReference type="PROSITE" id="PS00028">
    <property type="entry name" value="ZINC_FINGER_C2H2_1"/>
    <property type="match status" value="1"/>
</dbReference>
<dbReference type="SUPFAM" id="SSF50346">
    <property type="entry name" value="PRC-barrel domain"/>
    <property type="match status" value="1"/>
</dbReference>
<gene>
    <name evidence="2" type="ORF">NTE_01411</name>
</gene>
<dbReference type="AlphaFoldDB" id="A0A075MPJ0"/>
<dbReference type="InterPro" id="IPR011033">
    <property type="entry name" value="PRC_barrel-like_sf"/>
</dbReference>
<sequence>MINESVHTSDDQDIGDVEAVSRHFIVVKRGFVHVHRYYIPISKVEGWDGDVLWLRISEDHVKRSYERNVYPDPYRYYVKDHPYYEAGYSPFLTIPRKYEPPIYSGATAPTKFIYKCDICDKEFPTADDFEQHVKMAH</sequence>
<evidence type="ECO:0000313" key="2">
    <source>
        <dbReference type="EMBL" id="AIF83476.1"/>
    </source>
</evidence>
<dbReference type="SUPFAM" id="SSF57667">
    <property type="entry name" value="beta-beta-alpha zinc fingers"/>
    <property type="match status" value="1"/>
</dbReference>
<reference evidence="2 3" key="1">
    <citation type="journal article" date="2014" name="PLoS ONE">
        <title>Genome Sequence of Candidatus Nitrososphaera evergladensis from Group I.1b Enriched from Everglades Soil Reveals Novel Genomic Features of the Ammonia-Oxidizing Archaea.</title>
        <authorList>
            <person name="Zhalnina K.V."/>
            <person name="Dias R."/>
            <person name="Leonard M.T."/>
            <person name="Dorr de Quadros P."/>
            <person name="Camargo F.A."/>
            <person name="Drew J.C."/>
            <person name="Farmerie W.G."/>
            <person name="Daroub S.H."/>
            <person name="Triplett E.W."/>
        </authorList>
    </citation>
    <scope>NUCLEOTIDE SEQUENCE [LARGE SCALE GENOMIC DNA]</scope>
    <source>
        <strain evidence="2 3">SR1</strain>
    </source>
</reference>
<dbReference type="InterPro" id="IPR013087">
    <property type="entry name" value="Znf_C2H2_type"/>
</dbReference>
<dbReference type="InterPro" id="IPR036236">
    <property type="entry name" value="Znf_C2H2_sf"/>
</dbReference>
<feature type="domain" description="C2H2-type" evidence="1">
    <location>
        <begin position="114"/>
        <end position="137"/>
    </location>
</feature>
<name>A0A075MPJ0_9ARCH</name>
<dbReference type="Proteomes" id="UP000028194">
    <property type="component" value="Chromosome"/>
</dbReference>
<dbReference type="KEGG" id="nev:NTE_01411"/>
<dbReference type="STRING" id="1459636.NTE_01411"/>
<proteinExistence type="predicted"/>
<dbReference type="PROSITE" id="PS50157">
    <property type="entry name" value="ZINC_FINGER_C2H2_2"/>
    <property type="match status" value="1"/>
</dbReference>
<dbReference type="SMART" id="SM00355">
    <property type="entry name" value="ZnF_C2H2"/>
    <property type="match status" value="1"/>
</dbReference>
<dbReference type="HOGENOM" id="CLU_154322_0_0_2"/>
<organism evidence="2 3">
    <name type="scientific">Candidatus Nitrososphaera evergladensis SR1</name>
    <dbReference type="NCBI Taxonomy" id="1459636"/>
    <lineage>
        <taxon>Archaea</taxon>
        <taxon>Nitrososphaerota</taxon>
        <taxon>Nitrososphaeria</taxon>
        <taxon>Nitrososphaerales</taxon>
        <taxon>Nitrososphaeraceae</taxon>
        <taxon>Nitrososphaera</taxon>
    </lineage>
</organism>
<evidence type="ECO:0000259" key="1">
    <source>
        <dbReference type="PROSITE" id="PS50157"/>
    </source>
</evidence>
<accession>A0A075MPJ0</accession>
<keyword evidence="3" id="KW-1185">Reference proteome</keyword>
<protein>
    <submittedName>
        <fullName evidence="2">C2H2 type zinc finger protein</fullName>
    </submittedName>
</protein>
<dbReference type="eggNOG" id="arCOG10404">
    <property type="taxonomic scope" value="Archaea"/>
</dbReference>
<evidence type="ECO:0000313" key="3">
    <source>
        <dbReference type="Proteomes" id="UP000028194"/>
    </source>
</evidence>